<dbReference type="InterPro" id="IPR036084">
    <property type="entry name" value="Ser_inhib-like_sf"/>
</dbReference>
<protein>
    <submittedName>
        <fullName evidence="6">Allergen Api m 6.03 / Api m 6.04 like protein</fullName>
    </submittedName>
</protein>
<dbReference type="Gene3D" id="2.10.25.10">
    <property type="entry name" value="Laminin"/>
    <property type="match status" value="6"/>
</dbReference>
<keyword evidence="4" id="KW-0732">Signal</keyword>
<evidence type="ECO:0000313" key="6">
    <source>
        <dbReference type="EMBL" id="KAF8773179.1"/>
    </source>
</evidence>
<evidence type="ECO:0000256" key="1">
    <source>
        <dbReference type="ARBA" id="ARBA00022690"/>
    </source>
</evidence>
<evidence type="ECO:0000313" key="7">
    <source>
        <dbReference type="Proteomes" id="UP000807504"/>
    </source>
</evidence>
<feature type="chain" id="PRO_5035791928" evidence="4">
    <location>
        <begin position="24"/>
        <end position="678"/>
    </location>
</feature>
<evidence type="ECO:0000256" key="2">
    <source>
        <dbReference type="ARBA" id="ARBA00023157"/>
    </source>
</evidence>
<dbReference type="EMBL" id="JABXBU010002227">
    <property type="protein sequence ID" value="KAF8773179.1"/>
    <property type="molecule type" value="Genomic_DNA"/>
</dbReference>
<proteinExistence type="predicted"/>
<sequence>MASTIHFLIFTGFIIAIIQIVTSEISDEWNVERSSVNPLSYTDEDRYSDHWTTENPLLAFSRKRTKCPENEHFTRCDANCQMTCDSYNKPILCPRICLWGCICDLGFVRGPDKKCIKPEECPNKQHSEIQQNFCPRGEEYSSCHSQCESTCIQGEEHKNICKKSRLCVPGCTCKAGLVRGPDGTCIYSTECPTTPPKEPPTKVCPENELYEKCTAACQRNCSNIDSALPCPRICQPGCVCKESMIRGKYGKCIETDECPKDTFSPEFDVTLNPPPYTDDDYHIPESVTKYPPVSEKVNRLAPQTEDPQFEQTEIPPVSQSKPSHPCPPLERWVVCGSHCQRNCSNKDDKDFRCRPICIPGCVCEQGLVRGPEGKCIEKDKCPPESDSEGTTHSTDLIMENEVTDGDINGRNASGDQFPFIPILCSRNEYLDPCPSSCPDDCNNYKDTNRNCKRVCVPKCMCKKGFVKGPNGKCINPSECPEKKETCRRDEMFSSCHGNCEKNCSNWAFDLICPKKCVSGCVCRPGRIRGPDGKCILFSECPRPKSDSVNYPDVFPIEDLPPVEPTENNALNFSPDAGCPNDNECTISCRHYGHRSGHCTGRDNLICSCHVENYENTENAPLFPVFLKSPPVLEDDECRITHPLCPDDKVCDCACRTLFPAKWGECTGPDHMTCMCHMN</sequence>
<dbReference type="GO" id="GO:0030414">
    <property type="term" value="F:peptidase inhibitor activity"/>
    <property type="evidence" value="ECO:0007669"/>
    <property type="project" value="UniProtKB-KW"/>
</dbReference>
<evidence type="ECO:0000259" key="5">
    <source>
        <dbReference type="Pfam" id="PF01826"/>
    </source>
</evidence>
<feature type="domain" description="TIL" evidence="5">
    <location>
        <begin position="326"/>
        <end position="381"/>
    </location>
</feature>
<dbReference type="CDD" id="cd19941">
    <property type="entry name" value="TIL"/>
    <property type="match status" value="6"/>
</dbReference>
<feature type="compositionally biased region" description="Polar residues" evidence="3">
    <location>
        <begin position="305"/>
        <end position="322"/>
    </location>
</feature>
<accession>A0A8T0ELV8</accession>
<feature type="domain" description="TIL" evidence="5">
    <location>
        <begin position="204"/>
        <end position="258"/>
    </location>
</feature>
<dbReference type="PANTHER" id="PTHR23259:SF82">
    <property type="entry name" value="SERINE PROTEASE INHIBITOR 1 PROTEIN"/>
    <property type="match status" value="1"/>
</dbReference>
<evidence type="ECO:0000256" key="4">
    <source>
        <dbReference type="SAM" id="SignalP"/>
    </source>
</evidence>
<dbReference type="Proteomes" id="UP000807504">
    <property type="component" value="Unassembled WGS sequence"/>
</dbReference>
<gene>
    <name evidence="6" type="ORF">HNY73_015859</name>
</gene>
<evidence type="ECO:0000256" key="3">
    <source>
        <dbReference type="SAM" id="MobiDB-lite"/>
    </source>
</evidence>
<dbReference type="PANTHER" id="PTHR23259">
    <property type="entry name" value="RIDDLE"/>
    <property type="match status" value="1"/>
</dbReference>
<feature type="domain" description="TIL" evidence="5">
    <location>
        <begin position="424"/>
        <end position="479"/>
    </location>
</feature>
<dbReference type="InterPro" id="IPR051368">
    <property type="entry name" value="SerProtInhib-TIL_Domain"/>
</dbReference>
<feature type="domain" description="TIL" evidence="5">
    <location>
        <begin position="134"/>
        <end position="191"/>
    </location>
</feature>
<dbReference type="InterPro" id="IPR002919">
    <property type="entry name" value="TIL_dom"/>
</dbReference>
<reference evidence="6" key="2">
    <citation type="submission" date="2020-06" db="EMBL/GenBank/DDBJ databases">
        <authorList>
            <person name="Sheffer M."/>
        </authorList>
    </citation>
    <scope>NUCLEOTIDE SEQUENCE</scope>
</reference>
<dbReference type="AlphaFoldDB" id="A0A8T0ELV8"/>
<feature type="region of interest" description="Disordered" evidence="3">
    <location>
        <begin position="303"/>
        <end position="323"/>
    </location>
</feature>
<organism evidence="6 7">
    <name type="scientific">Argiope bruennichi</name>
    <name type="common">Wasp spider</name>
    <name type="synonym">Aranea bruennichi</name>
    <dbReference type="NCBI Taxonomy" id="94029"/>
    <lineage>
        <taxon>Eukaryota</taxon>
        <taxon>Metazoa</taxon>
        <taxon>Ecdysozoa</taxon>
        <taxon>Arthropoda</taxon>
        <taxon>Chelicerata</taxon>
        <taxon>Arachnida</taxon>
        <taxon>Araneae</taxon>
        <taxon>Araneomorphae</taxon>
        <taxon>Entelegynae</taxon>
        <taxon>Araneoidea</taxon>
        <taxon>Araneidae</taxon>
        <taxon>Argiope</taxon>
    </lineage>
</organism>
<keyword evidence="2" id="KW-1015">Disulfide bond</keyword>
<feature type="domain" description="TIL" evidence="5">
    <location>
        <begin position="67"/>
        <end position="121"/>
    </location>
</feature>
<name>A0A8T0ELV8_ARGBR</name>
<comment type="caution">
    <text evidence="6">The sequence shown here is derived from an EMBL/GenBank/DDBJ whole genome shotgun (WGS) entry which is preliminary data.</text>
</comment>
<feature type="signal peptide" evidence="4">
    <location>
        <begin position="1"/>
        <end position="23"/>
    </location>
</feature>
<dbReference type="Pfam" id="PF01826">
    <property type="entry name" value="TIL"/>
    <property type="match status" value="6"/>
</dbReference>
<feature type="domain" description="TIL" evidence="5">
    <location>
        <begin position="486"/>
        <end position="540"/>
    </location>
</feature>
<keyword evidence="7" id="KW-1185">Reference proteome</keyword>
<dbReference type="SUPFAM" id="SSF57567">
    <property type="entry name" value="Serine protease inhibitors"/>
    <property type="match status" value="6"/>
</dbReference>
<reference evidence="6" key="1">
    <citation type="journal article" date="2020" name="bioRxiv">
        <title>Chromosome-level reference genome of the European wasp spider Argiope bruennichi: a resource for studies on range expansion and evolutionary adaptation.</title>
        <authorList>
            <person name="Sheffer M.M."/>
            <person name="Hoppe A."/>
            <person name="Krehenwinkel H."/>
            <person name="Uhl G."/>
            <person name="Kuss A.W."/>
            <person name="Jensen L."/>
            <person name="Jensen C."/>
            <person name="Gillespie R.G."/>
            <person name="Hoff K.J."/>
            <person name="Prost S."/>
        </authorList>
    </citation>
    <scope>NUCLEOTIDE SEQUENCE</scope>
</reference>
<keyword evidence="1" id="KW-0646">Protease inhibitor</keyword>